<dbReference type="Proteomes" id="UP000180215">
    <property type="component" value="Unassembled WGS sequence"/>
</dbReference>
<evidence type="ECO:0000313" key="7">
    <source>
        <dbReference type="Proteomes" id="UP000180215"/>
    </source>
</evidence>
<reference evidence="6 7" key="1">
    <citation type="submission" date="2016-10" db="EMBL/GenBank/DDBJ databases">
        <title>Draft genome sequence of Methylobacterium extorquens CP3, a seed endophyte of Crotalaria pumila with plant growth-promoting and metal tolerance properties.</title>
        <authorList>
            <person name="Sanchez-Lopez A.S."/>
            <person name="Van Hamme J.D."/>
            <person name="Thijs S."/>
            <person name="Mcammond B.M."/>
            <person name="Stevens V."/>
            <person name="Gonzalez-Chavez M.D.C."/>
            <person name="Vangronsveld J."/>
        </authorList>
    </citation>
    <scope>NUCLEOTIDE SEQUENCE [LARGE SCALE GENOMIC DNA]</scope>
    <source>
        <strain evidence="6 7">CP3</strain>
    </source>
</reference>
<feature type="transmembrane region" description="Helical" evidence="5">
    <location>
        <begin position="12"/>
        <end position="34"/>
    </location>
</feature>
<feature type="transmembrane region" description="Helical" evidence="5">
    <location>
        <begin position="73"/>
        <end position="90"/>
    </location>
</feature>
<feature type="transmembrane region" description="Helical" evidence="5">
    <location>
        <begin position="96"/>
        <end position="114"/>
    </location>
</feature>
<comment type="caution">
    <text evidence="6">The sequence shown here is derived from an EMBL/GenBank/DDBJ whole genome shotgun (WGS) entry which is preliminary data.</text>
</comment>
<gene>
    <name evidence="6" type="ORF">BK022_05195</name>
</gene>
<protein>
    <submittedName>
        <fullName evidence="6">DoxX family protein</fullName>
    </submittedName>
</protein>
<keyword evidence="2 5" id="KW-0812">Transmembrane</keyword>
<organism evidence="6 7">
    <name type="scientific">Methylorubrum extorquens</name>
    <name type="common">Methylobacterium dichloromethanicum</name>
    <name type="synonym">Methylobacterium extorquens</name>
    <dbReference type="NCBI Taxonomy" id="408"/>
    <lineage>
        <taxon>Bacteria</taxon>
        <taxon>Pseudomonadati</taxon>
        <taxon>Pseudomonadota</taxon>
        <taxon>Alphaproteobacteria</taxon>
        <taxon>Hyphomicrobiales</taxon>
        <taxon>Methylobacteriaceae</taxon>
        <taxon>Methylorubrum</taxon>
    </lineage>
</organism>
<evidence type="ECO:0000256" key="2">
    <source>
        <dbReference type="ARBA" id="ARBA00022692"/>
    </source>
</evidence>
<keyword evidence="3 5" id="KW-1133">Transmembrane helix</keyword>
<dbReference type="EMBL" id="MNAO01000035">
    <property type="protein sequence ID" value="OHV17490.1"/>
    <property type="molecule type" value="Genomic_DNA"/>
</dbReference>
<evidence type="ECO:0000313" key="6">
    <source>
        <dbReference type="EMBL" id="OHV17490.1"/>
    </source>
</evidence>
<comment type="subcellular location">
    <subcellularLocation>
        <location evidence="1">Membrane</location>
        <topology evidence="1">Multi-pass membrane protein</topology>
    </subcellularLocation>
</comment>
<accession>A0A1S1P796</accession>
<dbReference type="InterPro" id="IPR032808">
    <property type="entry name" value="DoxX"/>
</dbReference>
<evidence type="ECO:0000256" key="5">
    <source>
        <dbReference type="SAM" id="Phobius"/>
    </source>
</evidence>
<sequence>MEKTWNRQRVGSLVVRATLATTFTVAAGMKFAAMPFEVVGFERFGYPLWFMYSIGALQLLGAGLLWVRGLTSIGAALLAVMMVGAVGSHGHADDPVVMTIPALALLILLIALAYSRRAELTVVVPMMSARRS</sequence>
<name>A0A1S1P796_METEX</name>
<dbReference type="AlphaFoldDB" id="A0A1S1P796"/>
<evidence type="ECO:0000256" key="4">
    <source>
        <dbReference type="ARBA" id="ARBA00023136"/>
    </source>
</evidence>
<evidence type="ECO:0000256" key="3">
    <source>
        <dbReference type="ARBA" id="ARBA00022989"/>
    </source>
</evidence>
<dbReference type="GO" id="GO:0016020">
    <property type="term" value="C:membrane"/>
    <property type="evidence" value="ECO:0007669"/>
    <property type="project" value="UniProtKB-SubCell"/>
</dbReference>
<proteinExistence type="predicted"/>
<evidence type="ECO:0000256" key="1">
    <source>
        <dbReference type="ARBA" id="ARBA00004141"/>
    </source>
</evidence>
<feature type="transmembrane region" description="Helical" evidence="5">
    <location>
        <begin position="46"/>
        <end position="66"/>
    </location>
</feature>
<keyword evidence="4 5" id="KW-0472">Membrane</keyword>
<dbReference type="Pfam" id="PF13564">
    <property type="entry name" value="DoxX_2"/>
    <property type="match status" value="1"/>
</dbReference>